<feature type="non-terminal residue" evidence="1">
    <location>
        <position position="1"/>
    </location>
</feature>
<sequence length="80" mass="9286">FNSPSYLSNPTIYDGLTQKFSHTNRKTEPFVHYFDTARRLQHNDIGPQWHLIDVGAVKVASHLLQFVRMTFGWELEARGP</sequence>
<name>A0AAN6M8W4_9PEZI</name>
<dbReference type="AlphaFoldDB" id="A0AAN6M8W4"/>
<protein>
    <submittedName>
        <fullName evidence="1">Uncharacterized protein</fullName>
    </submittedName>
</protein>
<accession>A0AAN6M8W4</accession>
<dbReference type="Gene3D" id="3.40.50.1110">
    <property type="entry name" value="SGNH hydrolase"/>
    <property type="match status" value="1"/>
</dbReference>
<dbReference type="InterPro" id="IPR036514">
    <property type="entry name" value="SGNH_hydro_sf"/>
</dbReference>
<proteinExistence type="predicted"/>
<dbReference type="EMBL" id="MU856551">
    <property type="protein sequence ID" value="KAK3896545.1"/>
    <property type="molecule type" value="Genomic_DNA"/>
</dbReference>
<dbReference type="Proteomes" id="UP001303889">
    <property type="component" value="Unassembled WGS sequence"/>
</dbReference>
<reference evidence="1" key="1">
    <citation type="journal article" date="2023" name="Mol. Phylogenet. Evol.">
        <title>Genome-scale phylogeny and comparative genomics of the fungal order Sordariales.</title>
        <authorList>
            <person name="Hensen N."/>
            <person name="Bonometti L."/>
            <person name="Westerberg I."/>
            <person name="Brannstrom I.O."/>
            <person name="Guillou S."/>
            <person name="Cros-Aarteil S."/>
            <person name="Calhoun S."/>
            <person name="Haridas S."/>
            <person name="Kuo A."/>
            <person name="Mondo S."/>
            <person name="Pangilinan J."/>
            <person name="Riley R."/>
            <person name="LaButti K."/>
            <person name="Andreopoulos B."/>
            <person name="Lipzen A."/>
            <person name="Chen C."/>
            <person name="Yan M."/>
            <person name="Daum C."/>
            <person name="Ng V."/>
            <person name="Clum A."/>
            <person name="Steindorff A."/>
            <person name="Ohm R.A."/>
            <person name="Martin F."/>
            <person name="Silar P."/>
            <person name="Natvig D.O."/>
            <person name="Lalanne C."/>
            <person name="Gautier V."/>
            <person name="Ament-Velasquez S.L."/>
            <person name="Kruys A."/>
            <person name="Hutchinson M.I."/>
            <person name="Powell A.J."/>
            <person name="Barry K."/>
            <person name="Miller A.N."/>
            <person name="Grigoriev I.V."/>
            <person name="Debuchy R."/>
            <person name="Gladieux P."/>
            <person name="Hiltunen Thoren M."/>
            <person name="Johannesson H."/>
        </authorList>
    </citation>
    <scope>NUCLEOTIDE SEQUENCE</scope>
    <source>
        <strain evidence="1">CBS 103.79</strain>
    </source>
</reference>
<keyword evidence="2" id="KW-1185">Reference proteome</keyword>
<comment type="caution">
    <text evidence="1">The sequence shown here is derived from an EMBL/GenBank/DDBJ whole genome shotgun (WGS) entry which is preliminary data.</text>
</comment>
<evidence type="ECO:0000313" key="1">
    <source>
        <dbReference type="EMBL" id="KAK3896545.1"/>
    </source>
</evidence>
<organism evidence="1 2">
    <name type="scientific">Staphylotrichum tortipilum</name>
    <dbReference type="NCBI Taxonomy" id="2831512"/>
    <lineage>
        <taxon>Eukaryota</taxon>
        <taxon>Fungi</taxon>
        <taxon>Dikarya</taxon>
        <taxon>Ascomycota</taxon>
        <taxon>Pezizomycotina</taxon>
        <taxon>Sordariomycetes</taxon>
        <taxon>Sordariomycetidae</taxon>
        <taxon>Sordariales</taxon>
        <taxon>Chaetomiaceae</taxon>
        <taxon>Staphylotrichum</taxon>
    </lineage>
</organism>
<evidence type="ECO:0000313" key="2">
    <source>
        <dbReference type="Proteomes" id="UP001303889"/>
    </source>
</evidence>
<gene>
    <name evidence="1" type="ORF">C8A05DRAFT_20495</name>
</gene>
<reference evidence="1" key="2">
    <citation type="submission" date="2023-05" db="EMBL/GenBank/DDBJ databases">
        <authorList>
            <consortium name="Lawrence Berkeley National Laboratory"/>
            <person name="Steindorff A."/>
            <person name="Hensen N."/>
            <person name="Bonometti L."/>
            <person name="Westerberg I."/>
            <person name="Brannstrom I.O."/>
            <person name="Guillou S."/>
            <person name="Cros-Aarteil S."/>
            <person name="Calhoun S."/>
            <person name="Haridas S."/>
            <person name="Kuo A."/>
            <person name="Mondo S."/>
            <person name="Pangilinan J."/>
            <person name="Riley R."/>
            <person name="Labutti K."/>
            <person name="Andreopoulos B."/>
            <person name="Lipzen A."/>
            <person name="Chen C."/>
            <person name="Yanf M."/>
            <person name="Daum C."/>
            <person name="Ng V."/>
            <person name="Clum A."/>
            <person name="Ohm R."/>
            <person name="Martin F."/>
            <person name="Silar P."/>
            <person name="Natvig D."/>
            <person name="Lalanne C."/>
            <person name="Gautier V."/>
            <person name="Ament-Velasquez S.L."/>
            <person name="Kruys A."/>
            <person name="Hutchinson M.I."/>
            <person name="Powell A.J."/>
            <person name="Barry K."/>
            <person name="Miller A.N."/>
            <person name="Grigoriev I.V."/>
            <person name="Debuchy R."/>
            <person name="Gladieux P."/>
            <person name="Thoren M.H."/>
            <person name="Johannesson H."/>
        </authorList>
    </citation>
    <scope>NUCLEOTIDE SEQUENCE</scope>
    <source>
        <strain evidence="1">CBS 103.79</strain>
    </source>
</reference>